<comment type="caution">
    <text evidence="1">The sequence shown here is derived from an EMBL/GenBank/DDBJ whole genome shotgun (WGS) entry which is preliminary data.</text>
</comment>
<sequence length="109" mass="13021">MVLLSFYKSGAYSEKYFLFFTLRIYPHPTVFLKLSSFPFMHLFPDEILNTSLSLNSQFSLFLIPRVFRISKLSIFPCTPVTNVLYWIDRIITYLCQKLFLLIVLIYRFI</sequence>
<proteinExistence type="predicted"/>
<keyword evidence="2" id="KW-1185">Reference proteome</keyword>
<dbReference type="Proteomes" id="UP000003163">
    <property type="component" value="Unassembled WGS sequence"/>
</dbReference>
<accession>J9DNQ2</accession>
<evidence type="ECO:0000313" key="2">
    <source>
        <dbReference type="Proteomes" id="UP000003163"/>
    </source>
</evidence>
<name>J9DNQ2_EDHAE</name>
<dbReference type="AlphaFoldDB" id="J9DNQ2"/>
<organism evidence="1 2">
    <name type="scientific">Edhazardia aedis (strain USNM 41457)</name>
    <name type="common">Microsporidian parasite</name>
    <dbReference type="NCBI Taxonomy" id="1003232"/>
    <lineage>
        <taxon>Eukaryota</taxon>
        <taxon>Fungi</taxon>
        <taxon>Fungi incertae sedis</taxon>
        <taxon>Microsporidia</taxon>
        <taxon>Edhazardia</taxon>
    </lineage>
</organism>
<dbReference type="InParanoid" id="J9DNQ2"/>
<reference evidence="2" key="2">
    <citation type="submission" date="2015-07" db="EMBL/GenBank/DDBJ databases">
        <title>Contrasting host-pathogen interactions and genome evolution in two generalist and specialist microsporidian pathogens of mosquitoes.</title>
        <authorList>
            <consortium name="The Broad Institute Genomics Platform"/>
            <consortium name="The Broad Institute Genome Sequencing Center for Infectious Disease"/>
            <person name="Cuomo C.A."/>
            <person name="Sanscrainte N.D."/>
            <person name="Goldberg J.M."/>
            <person name="Heiman D."/>
            <person name="Young S."/>
            <person name="Zeng Q."/>
            <person name="Becnel J.J."/>
            <person name="Birren B.W."/>
        </authorList>
    </citation>
    <scope>NUCLEOTIDE SEQUENCE [LARGE SCALE GENOMIC DNA]</scope>
    <source>
        <strain evidence="2">USNM 41457</strain>
    </source>
</reference>
<dbReference type="VEuPathDB" id="MicrosporidiaDB:EDEG_02594"/>
<gene>
    <name evidence="1" type="ORF">EDEG_02594</name>
</gene>
<protein>
    <submittedName>
        <fullName evidence="1">Uncharacterized protein</fullName>
    </submittedName>
</protein>
<dbReference type="HOGENOM" id="CLU_2183895_0_0_1"/>
<reference evidence="1 2" key="1">
    <citation type="submission" date="2011-08" db="EMBL/GenBank/DDBJ databases">
        <authorList>
            <person name="Liu Z.J."/>
            <person name="Shi F.L."/>
            <person name="Lu J.Q."/>
            <person name="Li M."/>
            <person name="Wang Z.L."/>
        </authorList>
    </citation>
    <scope>NUCLEOTIDE SEQUENCE [LARGE SCALE GENOMIC DNA]</scope>
    <source>
        <strain evidence="1 2">USNM 41457</strain>
    </source>
</reference>
<dbReference type="EMBL" id="AFBI03000048">
    <property type="protein sequence ID" value="EJW03012.1"/>
    <property type="molecule type" value="Genomic_DNA"/>
</dbReference>
<evidence type="ECO:0000313" key="1">
    <source>
        <dbReference type="EMBL" id="EJW03012.1"/>
    </source>
</evidence>